<protein>
    <submittedName>
        <fullName evidence="3">Vibriobactin-specific isochorismatase</fullName>
        <ecNumber evidence="3">3.3.2.1</ecNumber>
    </submittedName>
</protein>
<dbReference type="InterPro" id="IPR016291">
    <property type="entry name" value="Isochorismatase"/>
</dbReference>
<evidence type="ECO:0000313" key="3">
    <source>
        <dbReference type="EMBL" id="AZA12113.1"/>
    </source>
</evidence>
<dbReference type="InterPro" id="IPR036380">
    <property type="entry name" value="Isochorismatase-like_sf"/>
</dbReference>
<accession>A0A3G6J330</accession>
<dbReference type="PANTHER" id="PTHR43540">
    <property type="entry name" value="PEROXYUREIDOACRYLATE/UREIDOACRYLATE AMIDOHYDROLASE-RELATED"/>
    <property type="match status" value="1"/>
</dbReference>
<evidence type="ECO:0000313" key="4">
    <source>
        <dbReference type="Proteomes" id="UP000271587"/>
    </source>
</evidence>
<gene>
    <name evidence="3" type="primary">vibB</name>
    <name evidence="3" type="ORF">CGERO_09110</name>
</gene>
<evidence type="ECO:0000259" key="2">
    <source>
        <dbReference type="Pfam" id="PF00857"/>
    </source>
</evidence>
<organism evidence="3 4">
    <name type="scientific">Corynebacterium gerontici</name>
    <dbReference type="NCBI Taxonomy" id="2079234"/>
    <lineage>
        <taxon>Bacteria</taxon>
        <taxon>Bacillati</taxon>
        <taxon>Actinomycetota</taxon>
        <taxon>Actinomycetes</taxon>
        <taxon>Mycobacteriales</taxon>
        <taxon>Corynebacteriaceae</taxon>
        <taxon>Corynebacterium</taxon>
    </lineage>
</organism>
<dbReference type="PRINTS" id="PR01398">
    <property type="entry name" value="ISCHRISMTASE"/>
</dbReference>
<dbReference type="GO" id="GO:0008908">
    <property type="term" value="F:isochorismatase activity"/>
    <property type="evidence" value="ECO:0007669"/>
    <property type="project" value="UniProtKB-EC"/>
</dbReference>
<dbReference type="AlphaFoldDB" id="A0A3G6J330"/>
<dbReference type="Gene3D" id="3.40.50.850">
    <property type="entry name" value="Isochorismatase-like"/>
    <property type="match status" value="1"/>
</dbReference>
<dbReference type="OrthoDB" id="5794853at2"/>
<feature type="domain" description="Isochorismatase-like" evidence="2">
    <location>
        <begin position="36"/>
        <end position="209"/>
    </location>
</feature>
<keyword evidence="4" id="KW-1185">Reference proteome</keyword>
<dbReference type="KEGG" id="cgk:CGERO_09110"/>
<dbReference type="RefSeq" id="WP_123935235.1">
    <property type="nucleotide sequence ID" value="NZ_CP033897.1"/>
</dbReference>
<evidence type="ECO:0000256" key="1">
    <source>
        <dbReference type="ARBA" id="ARBA00022801"/>
    </source>
</evidence>
<dbReference type="InterPro" id="IPR000868">
    <property type="entry name" value="Isochorismatase-like_dom"/>
</dbReference>
<proteinExistence type="predicted"/>
<dbReference type="InterPro" id="IPR050272">
    <property type="entry name" value="Isochorismatase-like_hydrls"/>
</dbReference>
<dbReference type="Proteomes" id="UP000271587">
    <property type="component" value="Chromosome"/>
</dbReference>
<name>A0A3G6J330_9CORY</name>
<keyword evidence="1 3" id="KW-0378">Hydrolase</keyword>
<sequence>MPIPPINGYPLCPSNPLALLENRNTAEHWRIDPTRAALLVHDMQQYFIDAYCREQEPIATVIPAIQKLIAAADAAEVPVFYSVQPPEQKSPRRGLLREFWGEGMQTEQEAAIIPELSPVAHHHIVTKWRYSAFARTDLRHALAFEGRDQLIITGVYGHMGCQVSAVDAFMNDIQPFLVGDAIADFSEEDHARTLNWVASRCGKVIASQEALDHLGAKARAGAAS</sequence>
<reference evidence="3 4" key="1">
    <citation type="submission" date="2018-11" db="EMBL/GenBank/DDBJ databases">
        <authorList>
            <person name="Kleinhagauer T."/>
            <person name="Glaeser S.P."/>
            <person name="Spergser J."/>
            <person name="Ruckert C."/>
            <person name="Kaempfer P."/>
            <person name="Busse H.-J."/>
        </authorList>
    </citation>
    <scope>NUCLEOTIDE SEQUENCE [LARGE SCALE GENOMIC DNA]</scope>
    <source>
        <strain evidence="3 4">W8</strain>
    </source>
</reference>
<dbReference type="PANTHER" id="PTHR43540:SF3">
    <property type="entry name" value="ENTEROBACTIN SYNTHASE COMPONENT B"/>
    <property type="match status" value="1"/>
</dbReference>
<dbReference type="SUPFAM" id="SSF52499">
    <property type="entry name" value="Isochorismatase-like hydrolases"/>
    <property type="match status" value="1"/>
</dbReference>
<dbReference type="EC" id="3.3.2.1" evidence="3"/>
<dbReference type="EMBL" id="CP033897">
    <property type="protein sequence ID" value="AZA12113.1"/>
    <property type="molecule type" value="Genomic_DNA"/>
</dbReference>
<dbReference type="Pfam" id="PF00857">
    <property type="entry name" value="Isochorismatase"/>
    <property type="match status" value="1"/>
</dbReference>